<dbReference type="Proteomes" id="UP000249497">
    <property type="component" value="Unassembled WGS sequence"/>
</dbReference>
<reference evidence="2 3" key="1">
    <citation type="submission" date="2018-02" db="EMBL/GenBank/DDBJ databases">
        <title>The genomes of Aspergillus section Nigri reveals drivers in fungal speciation.</title>
        <authorList>
            <consortium name="DOE Joint Genome Institute"/>
            <person name="Vesth T.C."/>
            <person name="Nybo J."/>
            <person name="Theobald S."/>
            <person name="Brandl J."/>
            <person name="Frisvad J.C."/>
            <person name="Nielsen K.F."/>
            <person name="Lyhne E.K."/>
            <person name="Kogle M.E."/>
            <person name="Kuo A."/>
            <person name="Riley R."/>
            <person name="Clum A."/>
            <person name="Nolan M."/>
            <person name="Lipzen A."/>
            <person name="Salamov A."/>
            <person name="Henrissat B."/>
            <person name="Wiebenga A."/>
            <person name="De vries R.P."/>
            <person name="Grigoriev I.V."/>
            <person name="Mortensen U.H."/>
            <person name="Andersen M.R."/>
            <person name="Baker S.E."/>
        </authorList>
    </citation>
    <scope>NUCLEOTIDE SEQUENCE [LARGE SCALE GENOMIC DNA]</scope>
    <source>
        <strain evidence="2 3">CBS 114.51</strain>
    </source>
</reference>
<keyword evidence="3" id="KW-1185">Reference proteome</keyword>
<evidence type="ECO:0000256" key="1">
    <source>
        <dbReference type="SAM" id="MobiDB-lite"/>
    </source>
</evidence>
<dbReference type="AlphaFoldDB" id="A0A8T8WXT2"/>
<evidence type="ECO:0000313" key="2">
    <source>
        <dbReference type="EMBL" id="RAH80697.1"/>
    </source>
</evidence>
<dbReference type="RefSeq" id="XP_025526591.1">
    <property type="nucleotide sequence ID" value="XM_025672300.1"/>
</dbReference>
<feature type="region of interest" description="Disordered" evidence="1">
    <location>
        <begin position="147"/>
        <end position="170"/>
    </location>
</feature>
<dbReference type="GeneID" id="37175992"/>
<dbReference type="EMBL" id="KZ824801">
    <property type="protein sequence ID" value="RAH80697.1"/>
    <property type="molecule type" value="Genomic_DNA"/>
</dbReference>
<feature type="compositionally biased region" description="Low complexity" evidence="1">
    <location>
        <begin position="147"/>
        <end position="164"/>
    </location>
</feature>
<evidence type="ECO:0000313" key="3">
    <source>
        <dbReference type="Proteomes" id="UP000249497"/>
    </source>
</evidence>
<sequence length="170" mass="18171">MYRPPLVPVLQTRRVPSPFPPLCCPALCTIQPGLATLVVLFGSNTIGILPLPGKPACRLSHEYDWITRRYWGVCNAQSRAEPQADGFPCSMNGFFFGDIPVLALGRCELPPQFSCLGTEQARGGSNGWLGGPGEWEIWTLDEAGSSSDSSSIGRASSMSGAGRALLTLKS</sequence>
<protein>
    <submittedName>
        <fullName evidence="2">Uncharacterized protein</fullName>
    </submittedName>
</protein>
<gene>
    <name evidence="2" type="ORF">BO86DRAFT_390076</name>
</gene>
<organism evidence="2 3">
    <name type="scientific">Aspergillus japonicus CBS 114.51</name>
    <dbReference type="NCBI Taxonomy" id="1448312"/>
    <lineage>
        <taxon>Eukaryota</taxon>
        <taxon>Fungi</taxon>
        <taxon>Dikarya</taxon>
        <taxon>Ascomycota</taxon>
        <taxon>Pezizomycotina</taxon>
        <taxon>Eurotiomycetes</taxon>
        <taxon>Eurotiomycetidae</taxon>
        <taxon>Eurotiales</taxon>
        <taxon>Aspergillaceae</taxon>
        <taxon>Aspergillus</taxon>
        <taxon>Aspergillus subgen. Circumdati</taxon>
    </lineage>
</organism>
<name>A0A8T8WXT2_ASPJA</name>
<accession>A0A8T8WXT2</accession>
<proteinExistence type="predicted"/>